<evidence type="ECO:0000313" key="4">
    <source>
        <dbReference type="WBParaSite" id="HDID_0000841001-mRNA-1"/>
    </source>
</evidence>
<feature type="compositionally biased region" description="Polar residues" evidence="1">
    <location>
        <begin position="134"/>
        <end position="146"/>
    </location>
</feature>
<feature type="region of interest" description="Disordered" evidence="1">
    <location>
        <begin position="46"/>
        <end position="68"/>
    </location>
</feature>
<name>A0A0R3SSU9_HYMDI</name>
<evidence type="ECO:0000256" key="1">
    <source>
        <dbReference type="SAM" id="MobiDB-lite"/>
    </source>
</evidence>
<proteinExistence type="predicted"/>
<feature type="compositionally biased region" description="Polar residues" evidence="1">
    <location>
        <begin position="47"/>
        <end position="68"/>
    </location>
</feature>
<dbReference type="AlphaFoldDB" id="A0A0R3SSU9"/>
<dbReference type="OrthoDB" id="10477293at2759"/>
<reference evidence="2 3" key="2">
    <citation type="submission" date="2018-11" db="EMBL/GenBank/DDBJ databases">
        <authorList>
            <consortium name="Pathogen Informatics"/>
        </authorList>
    </citation>
    <scope>NUCLEOTIDE SEQUENCE [LARGE SCALE GENOMIC DNA]</scope>
</reference>
<gene>
    <name evidence="2" type="ORF">HDID_LOCUS8408</name>
</gene>
<dbReference type="WBParaSite" id="HDID_0000841001-mRNA-1">
    <property type="protein sequence ID" value="HDID_0000841001-mRNA-1"/>
    <property type="gene ID" value="HDID_0000841001"/>
</dbReference>
<protein>
    <submittedName>
        <fullName evidence="4">Ovule protein</fullName>
    </submittedName>
</protein>
<feature type="region of interest" description="Disordered" evidence="1">
    <location>
        <begin position="126"/>
        <end position="146"/>
    </location>
</feature>
<evidence type="ECO:0000313" key="2">
    <source>
        <dbReference type="EMBL" id="VDL60726.1"/>
    </source>
</evidence>
<dbReference type="EMBL" id="UYSG01011074">
    <property type="protein sequence ID" value="VDL60726.1"/>
    <property type="molecule type" value="Genomic_DNA"/>
</dbReference>
<accession>A0A0R3SSU9</accession>
<evidence type="ECO:0000313" key="3">
    <source>
        <dbReference type="Proteomes" id="UP000274504"/>
    </source>
</evidence>
<dbReference type="Proteomes" id="UP000274504">
    <property type="component" value="Unassembled WGS sequence"/>
</dbReference>
<organism evidence="4">
    <name type="scientific">Hymenolepis diminuta</name>
    <name type="common">Rat tapeworm</name>
    <dbReference type="NCBI Taxonomy" id="6216"/>
    <lineage>
        <taxon>Eukaryota</taxon>
        <taxon>Metazoa</taxon>
        <taxon>Spiralia</taxon>
        <taxon>Lophotrochozoa</taxon>
        <taxon>Platyhelminthes</taxon>
        <taxon>Cestoda</taxon>
        <taxon>Eucestoda</taxon>
        <taxon>Cyclophyllidea</taxon>
        <taxon>Hymenolepididae</taxon>
        <taxon>Hymenolepis</taxon>
    </lineage>
</organism>
<sequence>MKGKMDSPHAPIRSHSLAVIIRSTDYNHTASFTYPSDRMRCSPHTLIRSSKNSNSPQHRPSLNSKATNRQFSRYTNISGLPYGRIVVFVAKALLKAPNCEPFPMYLPLLPPRSVPRLDLTHVVHENRSRRRNNQSEPPYQTLPSLNMRQSKVQTTVIIRP</sequence>
<reference evidence="4" key="1">
    <citation type="submission" date="2017-02" db="UniProtKB">
        <authorList>
            <consortium name="WormBaseParasite"/>
        </authorList>
    </citation>
    <scope>IDENTIFICATION</scope>
</reference>